<dbReference type="Gene3D" id="1.10.510.10">
    <property type="entry name" value="Transferase(Phosphotransferase) domain 1"/>
    <property type="match status" value="1"/>
</dbReference>
<comment type="caution">
    <text evidence="5">The sequence shown here is derived from an EMBL/GenBank/DDBJ whole genome shotgun (WGS) entry which is preliminary data.</text>
</comment>
<evidence type="ECO:0000259" key="2">
    <source>
        <dbReference type="PROSITE" id="PS50011"/>
    </source>
</evidence>
<keyword evidence="6" id="KW-1185">Reference proteome</keyword>
<dbReference type="Gene3D" id="3.10.100.10">
    <property type="entry name" value="Mannose-Binding Protein A, subunit A"/>
    <property type="match status" value="1"/>
</dbReference>
<dbReference type="AlphaFoldDB" id="A0A8S1J640"/>
<evidence type="ECO:0000259" key="3">
    <source>
        <dbReference type="PROSITE" id="PS50041"/>
    </source>
</evidence>
<dbReference type="GO" id="GO:0004674">
    <property type="term" value="F:protein serine/threonine kinase activity"/>
    <property type="evidence" value="ECO:0007669"/>
    <property type="project" value="TreeGrafter"/>
</dbReference>
<feature type="domain" description="Protein kinase" evidence="2">
    <location>
        <begin position="741"/>
        <end position="987"/>
    </location>
</feature>
<organism evidence="5 6">
    <name type="scientific">Ostreobium quekettii</name>
    <dbReference type="NCBI Taxonomy" id="121088"/>
    <lineage>
        <taxon>Eukaryota</taxon>
        <taxon>Viridiplantae</taxon>
        <taxon>Chlorophyta</taxon>
        <taxon>core chlorophytes</taxon>
        <taxon>Ulvophyceae</taxon>
        <taxon>TCBD clade</taxon>
        <taxon>Bryopsidales</taxon>
        <taxon>Ostreobineae</taxon>
        <taxon>Ostreobiaceae</taxon>
        <taxon>Ostreobium</taxon>
    </lineage>
</organism>
<proteinExistence type="predicted"/>
<keyword evidence="1" id="KW-0472">Membrane</keyword>
<dbReference type="PROSITE" id="PS00108">
    <property type="entry name" value="PROTEIN_KINASE_ST"/>
    <property type="match status" value="1"/>
</dbReference>
<dbReference type="InterPro" id="IPR016187">
    <property type="entry name" value="CTDL_fold"/>
</dbReference>
<dbReference type="Pfam" id="PF00059">
    <property type="entry name" value="Lectin_C"/>
    <property type="match status" value="1"/>
</dbReference>
<protein>
    <recommendedName>
        <fullName evidence="7">Protein kinase domain-containing protein</fullName>
    </recommendedName>
</protein>
<dbReference type="PROSITE" id="PS50041">
    <property type="entry name" value="C_TYPE_LECTIN_2"/>
    <property type="match status" value="1"/>
</dbReference>
<evidence type="ECO:0000313" key="6">
    <source>
        <dbReference type="Proteomes" id="UP000708148"/>
    </source>
</evidence>
<dbReference type="Proteomes" id="UP000708148">
    <property type="component" value="Unassembled WGS sequence"/>
</dbReference>
<keyword evidence="1" id="KW-1133">Transmembrane helix</keyword>
<dbReference type="OrthoDB" id="540795at2759"/>
<evidence type="ECO:0000259" key="4">
    <source>
        <dbReference type="PROSITE" id="PS50234"/>
    </source>
</evidence>
<dbReference type="PROSITE" id="PS50011">
    <property type="entry name" value="PROTEIN_KINASE_DOM"/>
    <property type="match status" value="1"/>
</dbReference>
<dbReference type="PANTHER" id="PTHR44329">
    <property type="entry name" value="SERINE/THREONINE-PROTEIN KINASE TNNI3K-RELATED"/>
    <property type="match status" value="1"/>
</dbReference>
<reference evidence="5" key="1">
    <citation type="submission" date="2020-12" db="EMBL/GenBank/DDBJ databases">
        <authorList>
            <person name="Iha C."/>
        </authorList>
    </citation>
    <scope>NUCLEOTIDE SEQUENCE</scope>
</reference>
<dbReference type="InterPro" id="IPR051681">
    <property type="entry name" value="Ser/Thr_Kinases-Pseudokinases"/>
</dbReference>
<dbReference type="PROSITE" id="PS50234">
    <property type="entry name" value="VWFA"/>
    <property type="match status" value="1"/>
</dbReference>
<dbReference type="SUPFAM" id="SSF56436">
    <property type="entry name" value="C-type lectin-like"/>
    <property type="match status" value="1"/>
</dbReference>
<feature type="domain" description="VWFA" evidence="4">
    <location>
        <begin position="65"/>
        <end position="185"/>
    </location>
</feature>
<evidence type="ECO:0000313" key="5">
    <source>
        <dbReference type="EMBL" id="CAD7702656.1"/>
    </source>
</evidence>
<dbReference type="InterPro" id="IPR011009">
    <property type="entry name" value="Kinase-like_dom_sf"/>
</dbReference>
<gene>
    <name evidence="5" type="ORF">OSTQU699_LOCUS8013</name>
</gene>
<evidence type="ECO:0008006" key="7">
    <source>
        <dbReference type="Google" id="ProtNLM"/>
    </source>
</evidence>
<dbReference type="EMBL" id="CAJHUC010001904">
    <property type="protein sequence ID" value="CAD7702656.1"/>
    <property type="molecule type" value="Genomic_DNA"/>
</dbReference>
<dbReference type="SUPFAM" id="SSF56112">
    <property type="entry name" value="Protein kinase-like (PK-like)"/>
    <property type="match status" value="1"/>
</dbReference>
<dbReference type="InterPro" id="IPR008271">
    <property type="entry name" value="Ser/Thr_kinase_AS"/>
</dbReference>
<dbReference type="Pfam" id="PF00069">
    <property type="entry name" value="Pkinase"/>
    <property type="match status" value="1"/>
</dbReference>
<keyword evidence="1" id="KW-0812">Transmembrane</keyword>
<evidence type="ECO:0000256" key="1">
    <source>
        <dbReference type="SAM" id="Phobius"/>
    </source>
</evidence>
<dbReference type="InterPro" id="IPR002035">
    <property type="entry name" value="VWF_A"/>
</dbReference>
<dbReference type="SUPFAM" id="SSF53300">
    <property type="entry name" value="vWA-like"/>
    <property type="match status" value="1"/>
</dbReference>
<dbReference type="Gene3D" id="3.40.50.410">
    <property type="entry name" value="von Willebrand factor, type A domain"/>
    <property type="match status" value="1"/>
</dbReference>
<dbReference type="CDD" id="cd00037">
    <property type="entry name" value="CLECT"/>
    <property type="match status" value="1"/>
</dbReference>
<dbReference type="SMART" id="SM00034">
    <property type="entry name" value="CLECT"/>
    <property type="match status" value="1"/>
</dbReference>
<name>A0A8S1J640_9CHLO</name>
<dbReference type="SMART" id="SM00220">
    <property type="entry name" value="S_TKc"/>
    <property type="match status" value="1"/>
</dbReference>
<feature type="transmembrane region" description="Helical" evidence="1">
    <location>
        <begin position="640"/>
        <end position="663"/>
    </location>
</feature>
<dbReference type="InterPro" id="IPR001304">
    <property type="entry name" value="C-type_lectin-like"/>
</dbReference>
<dbReference type="InterPro" id="IPR016186">
    <property type="entry name" value="C-type_lectin-like/link_sf"/>
</dbReference>
<dbReference type="Pfam" id="PF13519">
    <property type="entry name" value="VWA_2"/>
    <property type="match status" value="1"/>
</dbReference>
<accession>A0A8S1J640</accession>
<dbReference type="GO" id="GO:0005524">
    <property type="term" value="F:ATP binding"/>
    <property type="evidence" value="ECO:0007669"/>
    <property type="project" value="InterPro"/>
</dbReference>
<dbReference type="SMART" id="SM00327">
    <property type="entry name" value="VWA"/>
    <property type="match status" value="1"/>
</dbReference>
<feature type="domain" description="C-type lectin" evidence="3">
    <location>
        <begin position="416"/>
        <end position="534"/>
    </location>
</feature>
<sequence>MEETFKLANNYSGEHLRATFIASARSGIMRIWPMLAHPRDEDGDCRRYDPRFRDWYKMATSEPKKVVIIVRAGSSMRTHLHLGGDDNSKTLWRLAKDTVKSILRTLDFSNDYVSIIAFNARATVLVGEDLLDANETHIEALENALDDVTLSEGSDNAAAFDAAFDMIEKGPSSCQNIIIHISDGEDCTENGDLPCSLLGSEASGDPHVGGSEWSRNGRLQDAIQRNLGAVEIRQRALERISSRAAVFSLTMEGTNEGLARQLACANGGAWFSLDGRGEPLNNMGPYFQYLAFAMEPEPDSRAVFTPLGPQWGSRGKKTNVAYPVFVKPRCADGTSSERKLLLAVIGKEVTLRVLQVEDGLGEEQVETMINENLGKTRVCNEVYRYDSCKLQEMRGSMSECPARSWRASDVKKCYALEGVPYILVTEPMGFEEAREQCNNMGGRLAEPRVDQVKNDLHFFASIVPPDGAWIGLRPGDPWKFLDSSEAVLEQMTADLWFQSPSISGKCRGGVVDPRGTHHNVGSRLCSNKMSFICQFNKMEQPEACQGRITSVLSEALWNTTAEGCASSGGCIGGIQSTATVGNESANARATSSVICDFGPQKSFSEVMCCSREELQDICKFNTTSDDGRRAVIQGGESTKMAAITATITAIIASAFLTILVLFLRRLKSNGLPDRICQYFIRGRRTPSVCIPEVYGCDVETAMGEEVAAEQPRQAEHMTYQSLLEQRELQVLQVPGVDNVAVLKKGKEFVGAHGSVREGVWRDNDGITHSVAVKAVKVAGNEKCLAIMNKEIEILARLPRHPNVVRVIGVRPGEEPVIVEEWMPMTLKDLTEMGPRPSYGEVVRISLDVAKGLLHLHCNGVTHYDVKPANILLDESNNAKLADFTCSVFKVSSSIDAAQHGTLGYMAPECIQGGVTRSRPRVQAEKIDVYSLGKVMLSCVAGGLDNGRTTTATTSRPPRLWSLILDCIKIDPEGRPSCQQVVERLEVMVKEGLDGEAD</sequence>
<dbReference type="InterPro" id="IPR036465">
    <property type="entry name" value="vWFA_dom_sf"/>
</dbReference>
<dbReference type="InterPro" id="IPR000719">
    <property type="entry name" value="Prot_kinase_dom"/>
</dbReference>